<dbReference type="OrthoDB" id="1145062at2"/>
<comment type="caution">
    <text evidence="2">The sequence shown here is derived from an EMBL/GenBank/DDBJ whole genome shotgun (WGS) entry which is preliminary data.</text>
</comment>
<feature type="signal peptide" evidence="1">
    <location>
        <begin position="1"/>
        <end position="19"/>
    </location>
</feature>
<gene>
    <name evidence="2" type="ORF">BC781_10288</name>
</gene>
<evidence type="ECO:0008006" key="4">
    <source>
        <dbReference type="Google" id="ProtNLM"/>
    </source>
</evidence>
<protein>
    <recommendedName>
        <fullName evidence="4">NlpE-like protein</fullName>
    </recommendedName>
</protein>
<dbReference type="PROSITE" id="PS51257">
    <property type="entry name" value="PROKAR_LIPOPROTEIN"/>
    <property type="match status" value="1"/>
</dbReference>
<accession>A0A315ZAD1</accession>
<reference evidence="2 3" key="1">
    <citation type="submission" date="2018-03" db="EMBL/GenBank/DDBJ databases">
        <title>Genomic Encyclopedia of Archaeal and Bacterial Type Strains, Phase II (KMG-II): from individual species to whole genera.</title>
        <authorList>
            <person name="Goeker M."/>
        </authorList>
    </citation>
    <scope>NUCLEOTIDE SEQUENCE [LARGE SCALE GENOMIC DNA]</scope>
    <source>
        <strain evidence="2 3">DSM 28229</strain>
    </source>
</reference>
<name>A0A315ZAD1_SEDFL</name>
<evidence type="ECO:0000256" key="1">
    <source>
        <dbReference type="SAM" id="SignalP"/>
    </source>
</evidence>
<dbReference type="Proteomes" id="UP000245535">
    <property type="component" value="Unassembled WGS sequence"/>
</dbReference>
<keyword evidence="1" id="KW-0732">Signal</keyword>
<dbReference type="EMBL" id="QGDO01000002">
    <property type="protein sequence ID" value="PWJ42545.1"/>
    <property type="molecule type" value="Genomic_DNA"/>
</dbReference>
<organism evidence="2 3">
    <name type="scientific">Sediminitomix flava</name>
    <dbReference type="NCBI Taxonomy" id="379075"/>
    <lineage>
        <taxon>Bacteria</taxon>
        <taxon>Pseudomonadati</taxon>
        <taxon>Bacteroidota</taxon>
        <taxon>Cytophagia</taxon>
        <taxon>Cytophagales</taxon>
        <taxon>Flammeovirgaceae</taxon>
        <taxon>Sediminitomix</taxon>
    </lineage>
</organism>
<keyword evidence="3" id="KW-1185">Reference proteome</keyword>
<dbReference type="RefSeq" id="WP_146201647.1">
    <property type="nucleotide sequence ID" value="NZ_QGDO01000002.1"/>
</dbReference>
<evidence type="ECO:0000313" key="3">
    <source>
        <dbReference type="Proteomes" id="UP000245535"/>
    </source>
</evidence>
<proteinExistence type="predicted"/>
<sequence>MKKLLYLLLSIFIFASCQNDSKLSLMNNIDGIYIGTYQSKKENSEISLTLKDGSFTENSIQRSELSTSRGEFRLNKNQMEFHVHSYLSNNESNPKLALEGAWKAELRKGKLVLSNEQGEKYKLYKQIQ</sequence>
<dbReference type="AlphaFoldDB" id="A0A315ZAD1"/>
<evidence type="ECO:0000313" key="2">
    <source>
        <dbReference type="EMBL" id="PWJ42545.1"/>
    </source>
</evidence>
<feature type="chain" id="PRO_5016445124" description="NlpE-like protein" evidence="1">
    <location>
        <begin position="20"/>
        <end position="128"/>
    </location>
</feature>